<accession>A0A8J9Z2P8</accession>
<dbReference type="EMBL" id="OV696700">
    <property type="protein sequence ID" value="CAH1246479.1"/>
    <property type="molecule type" value="Genomic_DNA"/>
</dbReference>
<evidence type="ECO:0000313" key="1">
    <source>
        <dbReference type="EMBL" id="CAH1246479.1"/>
    </source>
</evidence>
<protein>
    <submittedName>
        <fullName evidence="1">Hypp7731 protein</fullName>
    </submittedName>
</protein>
<organism evidence="1 2">
    <name type="scientific">Branchiostoma lanceolatum</name>
    <name type="common">Common lancelet</name>
    <name type="synonym">Amphioxus lanceolatum</name>
    <dbReference type="NCBI Taxonomy" id="7740"/>
    <lineage>
        <taxon>Eukaryota</taxon>
        <taxon>Metazoa</taxon>
        <taxon>Chordata</taxon>
        <taxon>Cephalochordata</taxon>
        <taxon>Leptocardii</taxon>
        <taxon>Amphioxiformes</taxon>
        <taxon>Branchiostomatidae</taxon>
        <taxon>Branchiostoma</taxon>
    </lineage>
</organism>
<reference evidence="1" key="1">
    <citation type="submission" date="2022-01" db="EMBL/GenBank/DDBJ databases">
        <authorList>
            <person name="Braso-Vives M."/>
        </authorList>
    </citation>
    <scope>NUCLEOTIDE SEQUENCE</scope>
</reference>
<proteinExistence type="predicted"/>
<dbReference type="AlphaFoldDB" id="A0A8J9Z2P8"/>
<keyword evidence="2" id="KW-1185">Reference proteome</keyword>
<gene>
    <name evidence="1" type="primary">Hypp7731</name>
    <name evidence="1" type="ORF">BLAG_LOCUS8489</name>
</gene>
<name>A0A8J9Z2P8_BRALA</name>
<dbReference type="Proteomes" id="UP000838412">
    <property type="component" value="Chromosome 15"/>
</dbReference>
<sequence>MFIPPFSIIKPLDRAVGGVDGMVTMATRNSGADDLSMTTTFPNTPLPHSKGHLQAPLPHFTLRLLVGISSLML</sequence>
<evidence type="ECO:0000313" key="2">
    <source>
        <dbReference type="Proteomes" id="UP000838412"/>
    </source>
</evidence>